<evidence type="ECO:0000313" key="2">
    <source>
        <dbReference type="EMBL" id="KAL3620370.1"/>
    </source>
</evidence>
<feature type="compositionally biased region" description="Basic and acidic residues" evidence="1">
    <location>
        <begin position="1"/>
        <end position="15"/>
    </location>
</feature>
<sequence length="167" mass="19565">MLEREMERRNRERPSARSLFEALHSPPPRNPAQPRPRPRNPPTTVPVTLPNPAQPSPPPQNPPTPICVRYLRRPVGIDLICNRCQHHVPGSRELWITYRYYPRYDPWGPRWKCFTHCLNCCDEWELRRLNGNNFAVYAGATQHFPAEEDVPSTSDDGPLVLWRELRR</sequence>
<dbReference type="AlphaFoldDB" id="A0ABD3BS57"/>
<keyword evidence="3" id="KW-1185">Reference proteome</keyword>
<dbReference type="EMBL" id="JAVIJP010000066">
    <property type="protein sequence ID" value="KAL3620370.1"/>
    <property type="molecule type" value="Genomic_DNA"/>
</dbReference>
<feature type="region of interest" description="Disordered" evidence="1">
    <location>
        <begin position="1"/>
        <end position="65"/>
    </location>
</feature>
<evidence type="ECO:0000313" key="3">
    <source>
        <dbReference type="Proteomes" id="UP001632038"/>
    </source>
</evidence>
<accession>A0ABD3BS57</accession>
<proteinExistence type="predicted"/>
<name>A0ABD3BS57_9LAMI</name>
<comment type="caution">
    <text evidence="2">The sequence shown here is derived from an EMBL/GenBank/DDBJ whole genome shotgun (WGS) entry which is preliminary data.</text>
</comment>
<feature type="compositionally biased region" description="Pro residues" evidence="1">
    <location>
        <begin position="25"/>
        <end position="44"/>
    </location>
</feature>
<dbReference type="Proteomes" id="UP001632038">
    <property type="component" value="Unassembled WGS sequence"/>
</dbReference>
<protein>
    <submittedName>
        <fullName evidence="2">Uncharacterized protein</fullName>
    </submittedName>
</protein>
<gene>
    <name evidence="2" type="ORF">CASFOL_035282</name>
</gene>
<evidence type="ECO:0000256" key="1">
    <source>
        <dbReference type="SAM" id="MobiDB-lite"/>
    </source>
</evidence>
<feature type="compositionally biased region" description="Pro residues" evidence="1">
    <location>
        <begin position="52"/>
        <end position="65"/>
    </location>
</feature>
<organism evidence="2 3">
    <name type="scientific">Castilleja foliolosa</name>
    <dbReference type="NCBI Taxonomy" id="1961234"/>
    <lineage>
        <taxon>Eukaryota</taxon>
        <taxon>Viridiplantae</taxon>
        <taxon>Streptophyta</taxon>
        <taxon>Embryophyta</taxon>
        <taxon>Tracheophyta</taxon>
        <taxon>Spermatophyta</taxon>
        <taxon>Magnoliopsida</taxon>
        <taxon>eudicotyledons</taxon>
        <taxon>Gunneridae</taxon>
        <taxon>Pentapetalae</taxon>
        <taxon>asterids</taxon>
        <taxon>lamiids</taxon>
        <taxon>Lamiales</taxon>
        <taxon>Orobanchaceae</taxon>
        <taxon>Pedicularideae</taxon>
        <taxon>Castillejinae</taxon>
        <taxon>Castilleja</taxon>
    </lineage>
</organism>
<reference evidence="3" key="1">
    <citation type="journal article" date="2024" name="IScience">
        <title>Strigolactones Initiate the Formation of Haustorium-like Structures in Castilleja.</title>
        <authorList>
            <person name="Buerger M."/>
            <person name="Peterson D."/>
            <person name="Chory J."/>
        </authorList>
    </citation>
    <scope>NUCLEOTIDE SEQUENCE [LARGE SCALE GENOMIC DNA]</scope>
</reference>